<protein>
    <submittedName>
        <fullName evidence="1">Uncharacterized protein</fullName>
    </submittedName>
</protein>
<reference evidence="1" key="1">
    <citation type="journal article" date="2021" name="Sci. Rep.">
        <title>Diploid genomic architecture of Nitzschia inconspicua, an elite biomass production diatom.</title>
        <authorList>
            <person name="Oliver A."/>
            <person name="Podell S."/>
            <person name="Pinowska A."/>
            <person name="Traller J.C."/>
            <person name="Smith S.R."/>
            <person name="McClure R."/>
            <person name="Beliaev A."/>
            <person name="Bohutskyi P."/>
            <person name="Hill E.A."/>
            <person name="Rabines A."/>
            <person name="Zheng H."/>
            <person name="Allen L.Z."/>
            <person name="Kuo A."/>
            <person name="Grigoriev I.V."/>
            <person name="Allen A.E."/>
            <person name="Hazlebeck D."/>
            <person name="Allen E.E."/>
        </authorList>
    </citation>
    <scope>NUCLEOTIDE SEQUENCE</scope>
    <source>
        <strain evidence="1">Hildebrandi</strain>
    </source>
</reference>
<proteinExistence type="predicted"/>
<dbReference type="Proteomes" id="UP000693970">
    <property type="component" value="Unassembled WGS sequence"/>
</dbReference>
<accession>A0A9K3KKE9</accession>
<evidence type="ECO:0000313" key="1">
    <source>
        <dbReference type="EMBL" id="KAG7345307.1"/>
    </source>
</evidence>
<dbReference type="AlphaFoldDB" id="A0A9K3KKE9"/>
<comment type="caution">
    <text evidence="1">The sequence shown here is derived from an EMBL/GenBank/DDBJ whole genome shotgun (WGS) entry which is preliminary data.</text>
</comment>
<dbReference type="EMBL" id="JAGRRH010000022">
    <property type="protein sequence ID" value="KAG7345307.1"/>
    <property type="molecule type" value="Genomic_DNA"/>
</dbReference>
<sequence length="296" mass="34349">MDGRSGNGLYAAKLKTQKPQWLTDEAEPAVKRLAPCETMKQKEKMWHLTKEQWEIDGEGAMAATFAKTYISQPRFCQLALHCQRKTRLGPIQQSDGKAQSCHQGFGKLFRIHRNCSGLPVVNYEMTFKNDQFMEFQSLLDPNVDIKEYGGGWLVNELTYLALPITEEDVEKMEMALEGKVEENVCMGNENKDIRDVLLSRTARFHHVRKSVWTGTDPPIEYFHCDCREYYFKRWCFQSAYMQHREKLSLLGNKIPTKKKCNWKSASSHMAVTNALRAAKERIRVKKRKKTDQLETI</sequence>
<gene>
    <name evidence="1" type="ORF">IV203_032838</name>
</gene>
<reference evidence="1" key="2">
    <citation type="submission" date="2021-04" db="EMBL/GenBank/DDBJ databases">
        <authorList>
            <person name="Podell S."/>
        </authorList>
    </citation>
    <scope>NUCLEOTIDE SEQUENCE</scope>
    <source>
        <strain evidence="1">Hildebrandi</strain>
    </source>
</reference>
<organism evidence="1 2">
    <name type="scientific">Nitzschia inconspicua</name>
    <dbReference type="NCBI Taxonomy" id="303405"/>
    <lineage>
        <taxon>Eukaryota</taxon>
        <taxon>Sar</taxon>
        <taxon>Stramenopiles</taxon>
        <taxon>Ochrophyta</taxon>
        <taxon>Bacillariophyta</taxon>
        <taxon>Bacillariophyceae</taxon>
        <taxon>Bacillariophycidae</taxon>
        <taxon>Bacillariales</taxon>
        <taxon>Bacillariaceae</taxon>
        <taxon>Nitzschia</taxon>
    </lineage>
</organism>
<name>A0A9K3KKE9_9STRA</name>
<keyword evidence="2" id="KW-1185">Reference proteome</keyword>
<evidence type="ECO:0000313" key="2">
    <source>
        <dbReference type="Proteomes" id="UP000693970"/>
    </source>
</evidence>